<dbReference type="EMBL" id="DVHA01000250">
    <property type="protein sequence ID" value="HIR61450.1"/>
    <property type="molecule type" value="Genomic_DNA"/>
</dbReference>
<dbReference type="Gene3D" id="2.60.40.4290">
    <property type="match status" value="1"/>
</dbReference>
<organism evidence="6 7">
    <name type="scientific">Candidatus Faecivivens stercoravium</name>
    <dbReference type="NCBI Taxonomy" id="2840803"/>
    <lineage>
        <taxon>Bacteria</taxon>
        <taxon>Bacillati</taxon>
        <taxon>Bacillota</taxon>
        <taxon>Clostridia</taxon>
        <taxon>Eubacteriales</taxon>
        <taxon>Oscillospiraceae</taxon>
        <taxon>Oscillospiraceae incertae sedis</taxon>
        <taxon>Candidatus Faecivivens</taxon>
    </lineage>
</organism>
<dbReference type="Gene3D" id="3.30.1370.220">
    <property type="match status" value="1"/>
</dbReference>
<evidence type="ECO:0000259" key="2">
    <source>
        <dbReference type="Pfam" id="PF04984"/>
    </source>
</evidence>
<evidence type="ECO:0000259" key="5">
    <source>
        <dbReference type="Pfam" id="PF22671"/>
    </source>
</evidence>
<dbReference type="Pfam" id="PF04984">
    <property type="entry name" value="Phage_sheath_1"/>
    <property type="match status" value="1"/>
</dbReference>
<gene>
    <name evidence="6" type="ORF">IAB37_07760</name>
</gene>
<sequence>MAGGTFVAKNKVRAGAYINFVSAFSPLSSVSDRGVVLLPMEVPFGPVGEAVEVDKDTDVREVFGLSSLSEELKLLREAAKRAQKVLVWRLAGGTPATKTDGMLTVTARYPGSVGNKLTVKLLESEEGEGPLTVQTFLDGRLMEEQQAETADALQDNQWVTFSGTGALLPHAGIVLAGGTDDEAEEEDWEDFFAGAKRLTYNTMAVPATDASVKQMAVQFVKEMREDEGVKIQAVLPSIEADYEGIISVKGGVRLSDGTEVSEAEATAYVAGMTAGAAVNKSNTFESYDGAVAVLNPLLSSEIIKGLNAGQFIFIERGNKVVVEQDINTFVSFTADKGEAFRKNRTLRVMDAIAEDVRSTFENYYLGKCANDEDGRELFREELFAYLTQLYELRAVEKPELSDITVSRGDTADSVVVEMGVQPVDAMEKLYMTVTVM</sequence>
<protein>
    <submittedName>
        <fullName evidence="6">Phage tail sheath family protein</fullName>
    </submittedName>
</protein>
<feature type="domain" description="Tail sheath protein subtilisin-like" evidence="2">
    <location>
        <begin position="182"/>
        <end position="328"/>
    </location>
</feature>
<dbReference type="Gene3D" id="3.30.1490.360">
    <property type="match status" value="1"/>
</dbReference>
<evidence type="ECO:0000259" key="4">
    <source>
        <dbReference type="Pfam" id="PF17482"/>
    </source>
</evidence>
<dbReference type="InterPro" id="IPR020287">
    <property type="entry name" value="Tail_sheath_C"/>
</dbReference>
<proteinExistence type="inferred from homology"/>
<accession>A0A9D1J5D5</accession>
<evidence type="ECO:0000313" key="7">
    <source>
        <dbReference type="Proteomes" id="UP000824241"/>
    </source>
</evidence>
<dbReference type="Pfam" id="PF17482">
    <property type="entry name" value="Phage_sheath_1C"/>
    <property type="match status" value="1"/>
</dbReference>
<feature type="domain" description="Tail sheath protein Gp18-like" evidence="5">
    <location>
        <begin position="33"/>
        <end position="90"/>
    </location>
</feature>
<reference evidence="6" key="2">
    <citation type="journal article" date="2021" name="PeerJ">
        <title>Extensive microbial diversity within the chicken gut microbiome revealed by metagenomics and culture.</title>
        <authorList>
            <person name="Gilroy R."/>
            <person name="Ravi A."/>
            <person name="Getino M."/>
            <person name="Pursley I."/>
            <person name="Horton D.L."/>
            <person name="Alikhan N.F."/>
            <person name="Baker D."/>
            <person name="Gharbi K."/>
            <person name="Hall N."/>
            <person name="Watson M."/>
            <person name="Adriaenssens E.M."/>
            <person name="Foster-Nyarko E."/>
            <person name="Jarju S."/>
            <person name="Secka A."/>
            <person name="Antonio M."/>
            <person name="Oren A."/>
            <person name="Chaudhuri R.R."/>
            <person name="La Ragione R."/>
            <person name="Hildebrand F."/>
            <person name="Pallen M.J."/>
        </authorList>
    </citation>
    <scope>NUCLEOTIDE SEQUENCE</scope>
    <source>
        <strain evidence="6">CHK189-12415</strain>
    </source>
</reference>
<feature type="domain" description="Tail sheath protein C-terminal" evidence="4">
    <location>
        <begin position="335"/>
        <end position="435"/>
    </location>
</feature>
<dbReference type="Proteomes" id="UP000824241">
    <property type="component" value="Unassembled WGS sequence"/>
</dbReference>
<evidence type="ECO:0000313" key="6">
    <source>
        <dbReference type="EMBL" id="HIR61450.1"/>
    </source>
</evidence>
<evidence type="ECO:0000256" key="1">
    <source>
        <dbReference type="ARBA" id="ARBA00008005"/>
    </source>
</evidence>
<dbReference type="InterPro" id="IPR035089">
    <property type="entry name" value="Phage_sheath_subtilisin"/>
</dbReference>
<comment type="caution">
    <text evidence="6">The sequence shown here is derived from an EMBL/GenBank/DDBJ whole genome shotgun (WGS) entry which is preliminary data.</text>
</comment>
<dbReference type="Gene3D" id="3.40.50.11790">
    <property type="match status" value="1"/>
</dbReference>
<evidence type="ECO:0000259" key="3">
    <source>
        <dbReference type="Pfam" id="PF17481"/>
    </source>
</evidence>
<feature type="domain" description="Phage tail sheath protein-like beta-sandwich" evidence="3">
    <location>
        <begin position="93"/>
        <end position="180"/>
    </location>
</feature>
<reference evidence="6" key="1">
    <citation type="submission" date="2020-10" db="EMBL/GenBank/DDBJ databases">
        <authorList>
            <person name="Gilroy R."/>
        </authorList>
    </citation>
    <scope>NUCLEOTIDE SEQUENCE</scope>
    <source>
        <strain evidence="6">CHK189-12415</strain>
    </source>
</reference>
<dbReference type="Pfam" id="PF17481">
    <property type="entry name" value="Phage_sheath_domII"/>
    <property type="match status" value="1"/>
</dbReference>
<comment type="similarity">
    <text evidence="1">Belongs to the myoviridae tail sheath protein family.</text>
</comment>
<dbReference type="InterPro" id="IPR054564">
    <property type="entry name" value="Gp18_domIII_N"/>
</dbReference>
<name>A0A9D1J5D5_9FIRM</name>
<dbReference type="InterPro" id="IPR035326">
    <property type="entry name" value="Beta_sandwich_Seath"/>
</dbReference>
<dbReference type="AlphaFoldDB" id="A0A9D1J5D5"/>
<dbReference type="Gene3D" id="3.30.360.90">
    <property type="match status" value="1"/>
</dbReference>
<dbReference type="Pfam" id="PF22671">
    <property type="entry name" value="Gp18_domIII_N"/>
    <property type="match status" value="1"/>
</dbReference>